<accession>A0A9X1IIG8</accession>
<dbReference type="RefSeq" id="WP_226614429.1">
    <property type="nucleotide sequence ID" value="NZ_JAJAQI010000106.1"/>
</dbReference>
<gene>
    <name evidence="2" type="ORF">LHA35_27635</name>
</gene>
<keyword evidence="1" id="KW-1133">Transmembrane helix</keyword>
<feature type="transmembrane region" description="Helical" evidence="1">
    <location>
        <begin position="31"/>
        <end position="54"/>
    </location>
</feature>
<sequence>MSETERLTVGALISVLVLVAPGFLLHEAPRFPGSLAGGLLGIAGASLFVLLLIYSLVKRSTWVRVRVSKYVSLRALLSFHVYAGVVGALLGILHSGHAYRSPLGIALVVAMLTVVLSGFVGRYHLAQLGTDLREQRERLGVLRARFDQIAAEAAAHHGGAAIVSPGPGLRALALLVSGDGVTVSGTPVLRLVGAVADLEHAIGRREAVKRALSRWTVLHIAAALVLYPLLALHIWNGIYFGLRWLR</sequence>
<keyword evidence="1" id="KW-0812">Transmembrane</keyword>
<keyword evidence="3" id="KW-1185">Reference proteome</keyword>
<evidence type="ECO:0000313" key="3">
    <source>
        <dbReference type="Proteomes" id="UP001139311"/>
    </source>
</evidence>
<dbReference type="EMBL" id="JAJAQI010000106">
    <property type="protein sequence ID" value="MCB4825486.1"/>
    <property type="molecule type" value="Genomic_DNA"/>
</dbReference>
<evidence type="ECO:0000256" key="1">
    <source>
        <dbReference type="SAM" id="Phobius"/>
    </source>
</evidence>
<feature type="transmembrane region" description="Helical" evidence="1">
    <location>
        <begin position="105"/>
        <end position="125"/>
    </location>
</feature>
<dbReference type="Proteomes" id="UP001139311">
    <property type="component" value="Unassembled WGS sequence"/>
</dbReference>
<proteinExistence type="predicted"/>
<feature type="transmembrane region" description="Helical" evidence="1">
    <location>
        <begin position="215"/>
        <end position="235"/>
    </location>
</feature>
<feature type="transmembrane region" description="Helical" evidence="1">
    <location>
        <begin position="7"/>
        <end position="25"/>
    </location>
</feature>
<evidence type="ECO:0008006" key="4">
    <source>
        <dbReference type="Google" id="ProtNLM"/>
    </source>
</evidence>
<reference evidence="2" key="1">
    <citation type="submission" date="2021-10" db="EMBL/GenBank/DDBJ databases">
        <title>Roseicella aerolatum sp. nov., isolated from aerosols of e-waste dismantling site.</title>
        <authorList>
            <person name="Qin T."/>
        </authorList>
    </citation>
    <scope>NUCLEOTIDE SEQUENCE</scope>
    <source>
        <strain evidence="2">GB24</strain>
    </source>
</reference>
<feature type="transmembrane region" description="Helical" evidence="1">
    <location>
        <begin position="75"/>
        <end position="93"/>
    </location>
</feature>
<protein>
    <recommendedName>
        <fullName evidence="4">Iron reductase</fullName>
    </recommendedName>
</protein>
<name>A0A9X1IIG8_9PROT</name>
<keyword evidence="1" id="KW-0472">Membrane</keyword>
<dbReference type="AlphaFoldDB" id="A0A9X1IIG8"/>
<evidence type="ECO:0000313" key="2">
    <source>
        <dbReference type="EMBL" id="MCB4825486.1"/>
    </source>
</evidence>
<comment type="caution">
    <text evidence="2">The sequence shown here is derived from an EMBL/GenBank/DDBJ whole genome shotgun (WGS) entry which is preliminary data.</text>
</comment>
<organism evidence="2 3">
    <name type="scientific">Roseicella aerolata</name>
    <dbReference type="NCBI Taxonomy" id="2883479"/>
    <lineage>
        <taxon>Bacteria</taxon>
        <taxon>Pseudomonadati</taxon>
        <taxon>Pseudomonadota</taxon>
        <taxon>Alphaproteobacteria</taxon>
        <taxon>Acetobacterales</taxon>
        <taxon>Roseomonadaceae</taxon>
        <taxon>Roseicella</taxon>
    </lineage>
</organism>